<sequence length="167" mass="19175">MKTSTLIPFNREKMKLYQDRNWNRRVSPWGDFSEIGGDCTNYASQVIYAGGAPMIKGYTLEWYYYSYQNRSPSWTSAELLYNFLSHNNSTGPHGKEISSINDLLTGDLIQLDFTGDGKFDHTAVVYNPTGYLNKFPTITAHSLDRFNQPLNVFNYSSLRLIHLTGYM</sequence>
<dbReference type="EMBL" id="BROD01000001">
    <property type="protein sequence ID" value="GKX66686.1"/>
    <property type="molecule type" value="Genomic_DNA"/>
</dbReference>
<proteinExistence type="predicted"/>
<reference evidence="1" key="1">
    <citation type="journal article" date="2025" name="Int. J. Syst. Evol. Microbiol.">
        <title>Inconstantimicrobium mannanitabidum sp. nov., a novel member of the family Clostridiaceae isolated from anoxic soil under the treatment of reductive soil disinfestation.</title>
        <authorList>
            <person name="Ueki A."/>
            <person name="Tonouchi A."/>
            <person name="Honma S."/>
            <person name="Kaku N."/>
            <person name="Ueki K."/>
        </authorList>
    </citation>
    <scope>NUCLEOTIDE SEQUENCE</scope>
    <source>
        <strain evidence="1">TW13</strain>
    </source>
</reference>
<evidence type="ECO:0000313" key="2">
    <source>
        <dbReference type="Proteomes" id="UP001058074"/>
    </source>
</evidence>
<keyword evidence="2" id="KW-1185">Reference proteome</keyword>
<protein>
    <submittedName>
        <fullName evidence="1">Uncharacterized protein</fullName>
    </submittedName>
</protein>
<evidence type="ECO:0000313" key="1">
    <source>
        <dbReference type="EMBL" id="GKX66686.1"/>
    </source>
</evidence>
<accession>A0ACB5RC82</accession>
<dbReference type="Proteomes" id="UP001058074">
    <property type="component" value="Unassembled WGS sequence"/>
</dbReference>
<name>A0ACB5RC82_9CLOT</name>
<organism evidence="1 2">
    <name type="scientific">Inconstantimicrobium mannanitabidum</name>
    <dbReference type="NCBI Taxonomy" id="1604901"/>
    <lineage>
        <taxon>Bacteria</taxon>
        <taxon>Bacillati</taxon>
        <taxon>Bacillota</taxon>
        <taxon>Clostridia</taxon>
        <taxon>Eubacteriales</taxon>
        <taxon>Clostridiaceae</taxon>
        <taxon>Inconstantimicrobium</taxon>
    </lineage>
</organism>
<gene>
    <name evidence="1" type="ORF">rsdtw13_19440</name>
</gene>
<comment type="caution">
    <text evidence="1">The sequence shown here is derived from an EMBL/GenBank/DDBJ whole genome shotgun (WGS) entry which is preliminary data.</text>
</comment>